<dbReference type="RefSeq" id="WP_406646944.1">
    <property type="nucleotide sequence ID" value="NZ_CP123584.1"/>
</dbReference>
<accession>A0ABZ2XSJ8</accession>
<evidence type="ECO:0000313" key="2">
    <source>
        <dbReference type="Proteomes" id="UP001623232"/>
    </source>
</evidence>
<keyword evidence="2" id="KW-1185">Reference proteome</keyword>
<organism evidence="1 2">
    <name type="scientific">Aliisedimentitalea scapharcae</name>
    <dbReference type="NCBI Taxonomy" id="1524259"/>
    <lineage>
        <taxon>Bacteria</taxon>
        <taxon>Pseudomonadati</taxon>
        <taxon>Pseudomonadota</taxon>
        <taxon>Alphaproteobacteria</taxon>
        <taxon>Rhodobacterales</taxon>
        <taxon>Roseobacteraceae</taxon>
        <taxon>Aliisedimentitalea</taxon>
    </lineage>
</organism>
<reference evidence="1 2" key="1">
    <citation type="submission" date="2023-04" db="EMBL/GenBank/DDBJ databases">
        <title>Complete genome sequence of Alisedimentitalea scapharcae.</title>
        <authorList>
            <person name="Rong J.-C."/>
            <person name="Yi M.-L."/>
            <person name="Zhao Q."/>
        </authorList>
    </citation>
    <scope>NUCLEOTIDE SEQUENCE [LARGE SCALE GENOMIC DNA]</scope>
    <source>
        <strain evidence="1 2">KCTC 42119</strain>
    </source>
</reference>
<evidence type="ECO:0000313" key="1">
    <source>
        <dbReference type="EMBL" id="WZK89063.1"/>
    </source>
</evidence>
<sequence length="45" mass="5348">MLDQTKIEWCDYTVNAWEGCQKVGKKAAGRFLDGREWNQFPEEIR</sequence>
<dbReference type="Proteomes" id="UP001623232">
    <property type="component" value="Chromosome"/>
</dbReference>
<gene>
    <name evidence="1" type="ORF">QEZ52_00495</name>
</gene>
<name>A0ABZ2XSJ8_9RHOB</name>
<dbReference type="EMBL" id="CP123584">
    <property type="protein sequence ID" value="WZK89063.1"/>
    <property type="molecule type" value="Genomic_DNA"/>
</dbReference>
<proteinExistence type="predicted"/>
<protein>
    <submittedName>
        <fullName evidence="1">Uncharacterized protein</fullName>
    </submittedName>
</protein>